<dbReference type="OrthoDB" id="9797663at2"/>
<reference evidence="2 3" key="1">
    <citation type="submission" date="2014-02" db="EMBL/GenBank/DDBJ databases">
        <title>Draft Genome of Hylemonella gracilis isolated from the Niagara River.</title>
        <authorList>
            <person name="Pawlowski D.R."/>
            <person name="Koudelka G.B."/>
        </authorList>
    </citation>
    <scope>NUCLEOTIDE SEQUENCE [LARGE SCALE GENOMIC DNA]</scope>
    <source>
        <strain evidence="2 3">Niagara R</strain>
    </source>
</reference>
<name>A0A016XI95_9BURK</name>
<evidence type="ECO:0000313" key="2">
    <source>
        <dbReference type="EMBL" id="EYC51834.1"/>
    </source>
</evidence>
<proteinExistence type="predicted"/>
<sequence>MKFWSGVVTEKVRESKDFYVRLFGCEVLFEGEGDWFVLLQLGEGEIGFMKPNMPSQPSIFRPAFQGQGLWVAVDVDDVDAAYARIQSLGVPIEMPPRDEPWGDRHFVVVDPNGIGVDVVQHRQGAA</sequence>
<dbReference type="InterPro" id="IPR037523">
    <property type="entry name" value="VOC_core"/>
</dbReference>
<evidence type="ECO:0000259" key="1">
    <source>
        <dbReference type="PROSITE" id="PS51819"/>
    </source>
</evidence>
<dbReference type="Gene3D" id="3.30.720.110">
    <property type="match status" value="1"/>
</dbReference>
<organism evidence="2 3">
    <name type="scientific">Hylemonella gracilis str. Niagara R</name>
    <dbReference type="NCBI Taxonomy" id="1458275"/>
    <lineage>
        <taxon>Bacteria</taxon>
        <taxon>Pseudomonadati</taxon>
        <taxon>Pseudomonadota</taxon>
        <taxon>Betaproteobacteria</taxon>
        <taxon>Burkholderiales</taxon>
        <taxon>Comamonadaceae</taxon>
        <taxon>Hylemonella</taxon>
    </lineage>
</organism>
<dbReference type="AlphaFoldDB" id="A0A016XI95"/>
<dbReference type="Pfam" id="PF00903">
    <property type="entry name" value="Glyoxalase"/>
    <property type="match status" value="1"/>
</dbReference>
<dbReference type="EMBL" id="JEMG01000001">
    <property type="protein sequence ID" value="EYC51834.1"/>
    <property type="molecule type" value="Genomic_DNA"/>
</dbReference>
<dbReference type="PROSITE" id="PS51819">
    <property type="entry name" value="VOC"/>
    <property type="match status" value="1"/>
</dbReference>
<dbReference type="InterPro" id="IPR004360">
    <property type="entry name" value="Glyas_Fos-R_dOase_dom"/>
</dbReference>
<accession>A0A016XI95</accession>
<protein>
    <submittedName>
        <fullName evidence="2">Glyoxalase</fullName>
    </submittedName>
</protein>
<dbReference type="Gene3D" id="3.30.720.120">
    <property type="match status" value="1"/>
</dbReference>
<dbReference type="SUPFAM" id="SSF54593">
    <property type="entry name" value="Glyoxalase/Bleomycin resistance protein/Dihydroxybiphenyl dioxygenase"/>
    <property type="match status" value="1"/>
</dbReference>
<dbReference type="Proteomes" id="UP000023268">
    <property type="component" value="Unassembled WGS sequence"/>
</dbReference>
<comment type="caution">
    <text evidence="2">The sequence shown here is derived from an EMBL/GenBank/DDBJ whole genome shotgun (WGS) entry which is preliminary data.</text>
</comment>
<gene>
    <name evidence="2" type="ORF">AZ34_12685</name>
</gene>
<feature type="domain" description="VOC" evidence="1">
    <location>
        <begin position="1"/>
        <end position="121"/>
    </location>
</feature>
<dbReference type="STRING" id="1458275.AZ34_12685"/>
<evidence type="ECO:0000313" key="3">
    <source>
        <dbReference type="Proteomes" id="UP000023268"/>
    </source>
</evidence>
<dbReference type="eggNOG" id="COG0346">
    <property type="taxonomic scope" value="Bacteria"/>
</dbReference>
<dbReference type="RefSeq" id="WP_035608527.1">
    <property type="nucleotide sequence ID" value="NZ_JEMG01000001.1"/>
</dbReference>
<dbReference type="InterPro" id="IPR029068">
    <property type="entry name" value="Glyas_Bleomycin-R_OHBP_Dase"/>
</dbReference>